<comment type="caution">
    <text evidence="1">The sequence shown here is derived from an EMBL/GenBank/DDBJ whole genome shotgun (WGS) entry which is preliminary data.</text>
</comment>
<protein>
    <submittedName>
        <fullName evidence="1">Uncharacterized protein</fullName>
    </submittedName>
</protein>
<reference evidence="1 2" key="1">
    <citation type="submission" date="2017-08" db="EMBL/GenBank/DDBJ databases">
        <title>Infants hospitalized years apart are colonized by the same room-sourced microbial strains.</title>
        <authorList>
            <person name="Brooks B."/>
            <person name="Olm M.R."/>
            <person name="Firek B.A."/>
            <person name="Baker R."/>
            <person name="Thomas B.C."/>
            <person name="Morowitz M.J."/>
            <person name="Banfield J.F."/>
        </authorList>
    </citation>
    <scope>NUCLEOTIDE SEQUENCE [LARGE SCALE GENOMIC DNA]</scope>
    <source>
        <strain evidence="1">S2_005_003_R2_47</strain>
    </source>
</reference>
<sequence>MDNEDQRDLCPRERHKTIDFIGLRAHATTVGFLQLCEELLRAGVLDEPAVQRIKEAICAEITVSQSRISNRTQFDETLRRRLDAVFPQCRDLSEKLHVGPIADLEQALEGPRPN</sequence>
<evidence type="ECO:0000313" key="2">
    <source>
        <dbReference type="Proteomes" id="UP000248597"/>
    </source>
</evidence>
<gene>
    <name evidence="1" type="ORF">DI569_13140</name>
</gene>
<dbReference type="EMBL" id="QFPJ01000036">
    <property type="protein sequence ID" value="PZQ21107.1"/>
    <property type="molecule type" value="Genomic_DNA"/>
</dbReference>
<dbReference type="Proteomes" id="UP000248597">
    <property type="component" value="Unassembled WGS sequence"/>
</dbReference>
<dbReference type="AlphaFoldDB" id="A0A2W5MMH0"/>
<evidence type="ECO:0000313" key="1">
    <source>
        <dbReference type="EMBL" id="PZQ21107.1"/>
    </source>
</evidence>
<organism evidence="1 2">
    <name type="scientific">Sphingopyxis macrogoltabida</name>
    <name type="common">Sphingomonas macrogoltabidus</name>
    <dbReference type="NCBI Taxonomy" id="33050"/>
    <lineage>
        <taxon>Bacteria</taxon>
        <taxon>Pseudomonadati</taxon>
        <taxon>Pseudomonadota</taxon>
        <taxon>Alphaproteobacteria</taxon>
        <taxon>Sphingomonadales</taxon>
        <taxon>Sphingomonadaceae</taxon>
        <taxon>Sphingopyxis</taxon>
    </lineage>
</organism>
<accession>A0A2W5MMH0</accession>
<proteinExistence type="predicted"/>
<name>A0A2W5MMH0_SPHMC</name>